<dbReference type="PANTHER" id="PTHR21310:SF37">
    <property type="entry name" value="AMINOGLYCOSIDE PHOSPHOTRANSFERASE DOMAIN-CONTAINING PROTEIN"/>
    <property type="match status" value="1"/>
</dbReference>
<name>A0AAN6VV06_9PEZI</name>
<evidence type="ECO:0000313" key="1">
    <source>
        <dbReference type="EMBL" id="KAK4158267.1"/>
    </source>
</evidence>
<evidence type="ECO:0008006" key="3">
    <source>
        <dbReference type="Google" id="ProtNLM"/>
    </source>
</evidence>
<dbReference type="Proteomes" id="UP001302745">
    <property type="component" value="Unassembled WGS sequence"/>
</dbReference>
<dbReference type="SUPFAM" id="SSF56112">
    <property type="entry name" value="Protein kinase-like (PK-like)"/>
    <property type="match status" value="1"/>
</dbReference>
<reference evidence="1" key="1">
    <citation type="journal article" date="2023" name="Mol. Phylogenet. Evol.">
        <title>Genome-scale phylogeny and comparative genomics of the fungal order Sordariales.</title>
        <authorList>
            <person name="Hensen N."/>
            <person name="Bonometti L."/>
            <person name="Westerberg I."/>
            <person name="Brannstrom I.O."/>
            <person name="Guillou S."/>
            <person name="Cros-Aarteil S."/>
            <person name="Calhoun S."/>
            <person name="Haridas S."/>
            <person name="Kuo A."/>
            <person name="Mondo S."/>
            <person name="Pangilinan J."/>
            <person name="Riley R."/>
            <person name="LaButti K."/>
            <person name="Andreopoulos B."/>
            <person name="Lipzen A."/>
            <person name="Chen C."/>
            <person name="Yan M."/>
            <person name="Daum C."/>
            <person name="Ng V."/>
            <person name="Clum A."/>
            <person name="Steindorff A."/>
            <person name="Ohm R.A."/>
            <person name="Martin F."/>
            <person name="Silar P."/>
            <person name="Natvig D.O."/>
            <person name="Lalanne C."/>
            <person name="Gautier V."/>
            <person name="Ament-Velasquez S.L."/>
            <person name="Kruys A."/>
            <person name="Hutchinson M.I."/>
            <person name="Powell A.J."/>
            <person name="Barry K."/>
            <person name="Miller A.N."/>
            <person name="Grigoriev I.V."/>
            <person name="Debuchy R."/>
            <person name="Gladieux P."/>
            <person name="Hiltunen Thoren M."/>
            <person name="Johannesson H."/>
        </authorList>
    </citation>
    <scope>NUCLEOTIDE SEQUENCE</scope>
    <source>
        <strain evidence="1">CBS 538.74</strain>
    </source>
</reference>
<organism evidence="1 2">
    <name type="scientific">Chaetomidium leptoderma</name>
    <dbReference type="NCBI Taxonomy" id="669021"/>
    <lineage>
        <taxon>Eukaryota</taxon>
        <taxon>Fungi</taxon>
        <taxon>Dikarya</taxon>
        <taxon>Ascomycota</taxon>
        <taxon>Pezizomycotina</taxon>
        <taxon>Sordariomycetes</taxon>
        <taxon>Sordariomycetidae</taxon>
        <taxon>Sordariales</taxon>
        <taxon>Chaetomiaceae</taxon>
        <taxon>Chaetomidium</taxon>
    </lineage>
</organism>
<sequence>MRATLEVPGRGPITTYESASKEEFNVLSRLAHAPAVKALADDLWRQRKSIEALTRQHLSLGKHDTCCVLEPQKWIRGGFNICVLLHVESAGRLPLPRIGAFQFNPNGTITLTNRPLSCSIVLLENDGAPRTMQPNDTYNCTDAFASDMLTFHDQRFLRQPNAIFSDGDCRGQMAVKALLRVFAHRYIRRERRHGPFLLQLTDLHASNVFVDDDWNVTCLIDLEWLCALPAEMLCVPYWLTGCSIDEIQEERYDEFNEIRQEFMRVFQEQERRTRTEHGIAIADVMHDMWDSKGVWFWYCLASINAMYFLLEGRLCPEDSLSTNAEKVLSRFWCEDSETVVQTKLADRKDYDVELKRVFGE</sequence>
<protein>
    <recommendedName>
        <fullName evidence="3">Aminoglycoside phosphotransferase domain-containing protein</fullName>
    </recommendedName>
</protein>
<comment type="caution">
    <text evidence="1">The sequence shown here is derived from an EMBL/GenBank/DDBJ whole genome shotgun (WGS) entry which is preliminary data.</text>
</comment>
<evidence type="ECO:0000313" key="2">
    <source>
        <dbReference type="Proteomes" id="UP001302745"/>
    </source>
</evidence>
<dbReference type="InterPro" id="IPR051678">
    <property type="entry name" value="AGP_Transferase"/>
</dbReference>
<gene>
    <name evidence="1" type="ORF">C8A00DRAFT_28772</name>
</gene>
<dbReference type="AlphaFoldDB" id="A0AAN6VV06"/>
<accession>A0AAN6VV06</accession>
<dbReference type="InterPro" id="IPR011009">
    <property type="entry name" value="Kinase-like_dom_sf"/>
</dbReference>
<dbReference type="EMBL" id="MU856840">
    <property type="protein sequence ID" value="KAK4158267.1"/>
    <property type="molecule type" value="Genomic_DNA"/>
</dbReference>
<proteinExistence type="predicted"/>
<dbReference type="PANTHER" id="PTHR21310">
    <property type="entry name" value="AMINOGLYCOSIDE PHOSPHOTRANSFERASE-RELATED-RELATED"/>
    <property type="match status" value="1"/>
</dbReference>
<keyword evidence="2" id="KW-1185">Reference proteome</keyword>
<reference evidence="1" key="2">
    <citation type="submission" date="2023-05" db="EMBL/GenBank/DDBJ databases">
        <authorList>
            <consortium name="Lawrence Berkeley National Laboratory"/>
            <person name="Steindorff A."/>
            <person name="Hensen N."/>
            <person name="Bonometti L."/>
            <person name="Westerberg I."/>
            <person name="Brannstrom I.O."/>
            <person name="Guillou S."/>
            <person name="Cros-Aarteil S."/>
            <person name="Calhoun S."/>
            <person name="Haridas S."/>
            <person name="Kuo A."/>
            <person name="Mondo S."/>
            <person name="Pangilinan J."/>
            <person name="Riley R."/>
            <person name="Labutti K."/>
            <person name="Andreopoulos B."/>
            <person name="Lipzen A."/>
            <person name="Chen C."/>
            <person name="Yanf M."/>
            <person name="Daum C."/>
            <person name="Ng V."/>
            <person name="Clum A."/>
            <person name="Ohm R."/>
            <person name="Martin F."/>
            <person name="Silar P."/>
            <person name="Natvig D."/>
            <person name="Lalanne C."/>
            <person name="Gautier V."/>
            <person name="Ament-Velasquez S.L."/>
            <person name="Kruys A."/>
            <person name="Hutchinson M.I."/>
            <person name="Powell A.J."/>
            <person name="Barry K."/>
            <person name="Miller A.N."/>
            <person name="Grigoriev I.V."/>
            <person name="Debuchy R."/>
            <person name="Gladieux P."/>
            <person name="Thoren M.H."/>
            <person name="Johannesson H."/>
        </authorList>
    </citation>
    <scope>NUCLEOTIDE SEQUENCE</scope>
    <source>
        <strain evidence="1">CBS 538.74</strain>
    </source>
</reference>